<dbReference type="EC" id="5.2.1.8" evidence="3 9"/>
<evidence type="ECO:0000256" key="8">
    <source>
        <dbReference type="ARBA" id="ARBA00029986"/>
    </source>
</evidence>
<dbReference type="Pfam" id="PF05698">
    <property type="entry name" value="Trigger_C"/>
    <property type="match status" value="1"/>
</dbReference>
<keyword evidence="9" id="KW-0132">Cell division</keyword>
<evidence type="ECO:0000256" key="1">
    <source>
        <dbReference type="ARBA" id="ARBA00000971"/>
    </source>
</evidence>
<evidence type="ECO:0000256" key="9">
    <source>
        <dbReference type="HAMAP-Rule" id="MF_00303"/>
    </source>
</evidence>
<comment type="similarity">
    <text evidence="2 9">Belongs to the FKBP-type PPIase family. Tig subfamily.</text>
</comment>
<feature type="domain" description="Trigger factor C-terminal" evidence="12">
    <location>
        <begin position="261"/>
        <end position="421"/>
    </location>
</feature>
<dbReference type="Pfam" id="PF05697">
    <property type="entry name" value="Trigger_N"/>
    <property type="match status" value="1"/>
</dbReference>
<dbReference type="PIRSF" id="PIRSF003095">
    <property type="entry name" value="Trigger_factor"/>
    <property type="match status" value="1"/>
</dbReference>
<protein>
    <recommendedName>
        <fullName evidence="4 9">Trigger factor</fullName>
        <shortName evidence="9">TF</shortName>
        <ecNumber evidence="3 9">5.2.1.8</ecNumber>
    </recommendedName>
    <alternativeName>
        <fullName evidence="8 9">PPIase</fullName>
    </alternativeName>
</protein>
<dbReference type="InterPro" id="IPR005215">
    <property type="entry name" value="Trig_fac"/>
</dbReference>
<dbReference type="GO" id="GO:0005737">
    <property type="term" value="C:cytoplasm"/>
    <property type="evidence" value="ECO:0007669"/>
    <property type="project" value="UniProtKB-SubCell"/>
</dbReference>
<dbReference type="GO" id="GO:0015031">
    <property type="term" value="P:protein transport"/>
    <property type="evidence" value="ECO:0007669"/>
    <property type="project" value="UniProtKB-UniRule"/>
</dbReference>
<dbReference type="Pfam" id="PF00254">
    <property type="entry name" value="FKBP_C"/>
    <property type="match status" value="1"/>
</dbReference>
<evidence type="ECO:0000313" key="13">
    <source>
        <dbReference type="EMBL" id="OGZ27516.1"/>
    </source>
</evidence>
<dbReference type="SUPFAM" id="SSF54534">
    <property type="entry name" value="FKBP-like"/>
    <property type="match status" value="1"/>
</dbReference>
<dbReference type="Gene3D" id="3.30.70.1050">
    <property type="entry name" value="Trigger factor ribosome-binding domain"/>
    <property type="match status" value="1"/>
</dbReference>
<comment type="caution">
    <text evidence="13">The sequence shown here is derived from an EMBL/GenBank/DDBJ whole genome shotgun (WGS) entry which is preliminary data.</text>
</comment>
<evidence type="ECO:0000259" key="10">
    <source>
        <dbReference type="Pfam" id="PF00254"/>
    </source>
</evidence>
<dbReference type="PANTHER" id="PTHR30560:SF3">
    <property type="entry name" value="TRIGGER FACTOR-LIKE PROTEIN TIG, CHLOROPLASTIC"/>
    <property type="match status" value="1"/>
</dbReference>
<dbReference type="InterPro" id="IPR046357">
    <property type="entry name" value="PPIase_dom_sf"/>
</dbReference>
<dbReference type="GO" id="GO:0043022">
    <property type="term" value="F:ribosome binding"/>
    <property type="evidence" value="ECO:0007669"/>
    <property type="project" value="TreeGrafter"/>
</dbReference>
<dbReference type="NCBIfam" id="TIGR00115">
    <property type="entry name" value="tig"/>
    <property type="match status" value="1"/>
</dbReference>
<proteinExistence type="inferred from homology"/>
<gene>
    <name evidence="9" type="primary">tig</name>
    <name evidence="13" type="ORF">A2427_01610</name>
</gene>
<feature type="domain" description="Trigger factor ribosome-binding bacterial" evidence="11">
    <location>
        <begin position="1"/>
        <end position="143"/>
    </location>
</feature>
<dbReference type="SUPFAM" id="SSF102735">
    <property type="entry name" value="Trigger factor ribosome-binding domain"/>
    <property type="match status" value="1"/>
</dbReference>
<dbReference type="InterPro" id="IPR036611">
    <property type="entry name" value="Trigger_fac_ribosome-bd_sf"/>
</dbReference>
<comment type="catalytic activity">
    <reaction evidence="1 9">
        <text>[protein]-peptidylproline (omega=180) = [protein]-peptidylproline (omega=0)</text>
        <dbReference type="Rhea" id="RHEA:16237"/>
        <dbReference type="Rhea" id="RHEA-COMP:10747"/>
        <dbReference type="Rhea" id="RHEA-COMP:10748"/>
        <dbReference type="ChEBI" id="CHEBI:83833"/>
        <dbReference type="ChEBI" id="CHEBI:83834"/>
        <dbReference type="EC" id="5.2.1.8"/>
    </reaction>
</comment>
<keyword evidence="6 9" id="KW-0143">Chaperone</keyword>
<keyword evidence="9" id="KW-0963">Cytoplasm</keyword>
<keyword evidence="7 9" id="KW-0413">Isomerase</keyword>
<dbReference type="AlphaFoldDB" id="A0A1G2ENZ5"/>
<dbReference type="InterPro" id="IPR008880">
    <property type="entry name" value="Trigger_fac_C"/>
</dbReference>
<evidence type="ECO:0000313" key="14">
    <source>
        <dbReference type="Proteomes" id="UP000176326"/>
    </source>
</evidence>
<dbReference type="Gene3D" id="3.10.50.40">
    <property type="match status" value="1"/>
</dbReference>
<sequence>MEAKAQKLPGSEAVISISLSKEEFAFYIEKAFLKLSENLEIKGFRKGKVPKDIAEKTLGEERIMAEGGEIAVQESYEKAVQDNGLEPVSSPEVKIENMGDGLSFSVKVFVMPEVKLADYKKIASGISLEEKKAEDRELEATLNWIKRSRAKYSLKNFPAEKGDFAEIEYWSEDLPEIGENKKRKDAFILGEGHFFQGFEEIIPGMKSGEEKKFELEIPEDHSYKKIAGKKVRFGLKLNSLQKVEYPELNDSFAKSLGKFETIKDLEQNIKEGIKAEKESAELQKKRTEALELIAEKSEIDIPGILIDREKENLLENLKKNISQTAQVSYEEYLKQTEKTEKEIEEMLSKEALKKVKTYLVLREIGKREGVSVSDEEIEQEANDMLKHYPNPDQASKPAGVDLEKLKDYTREVIRTEKTFKIIENLLKKI</sequence>
<dbReference type="InterPro" id="IPR037041">
    <property type="entry name" value="Trigger_fac_C_sf"/>
</dbReference>
<name>A0A1G2ENZ5_9BACT</name>
<dbReference type="GO" id="GO:0043335">
    <property type="term" value="P:protein unfolding"/>
    <property type="evidence" value="ECO:0007669"/>
    <property type="project" value="TreeGrafter"/>
</dbReference>
<feature type="domain" description="PPIase FKBP-type" evidence="10">
    <location>
        <begin position="177"/>
        <end position="228"/>
    </location>
</feature>
<evidence type="ECO:0000256" key="2">
    <source>
        <dbReference type="ARBA" id="ARBA00005464"/>
    </source>
</evidence>
<comment type="domain">
    <text evidence="9">Consists of 3 domains; the N-terminus binds the ribosome, the middle domain has PPIase activity, while the C-terminus has intrinsic chaperone activity on its own.</text>
</comment>
<comment type="subcellular location">
    <subcellularLocation>
        <location evidence="9">Cytoplasm</location>
    </subcellularLocation>
    <text evidence="9">About half TF is bound to the ribosome near the polypeptide exit tunnel while the other half is free in the cytoplasm.</text>
</comment>
<organism evidence="13 14">
    <name type="scientific">Candidatus Nealsonbacteria bacterium RIFOXYC1_FULL_40_7</name>
    <dbReference type="NCBI Taxonomy" id="1801678"/>
    <lineage>
        <taxon>Bacteria</taxon>
        <taxon>Candidatus Nealsoniibacteriota</taxon>
    </lineage>
</organism>
<dbReference type="PANTHER" id="PTHR30560">
    <property type="entry name" value="TRIGGER FACTOR CHAPERONE AND PEPTIDYL-PROLYL CIS/TRANS ISOMERASE"/>
    <property type="match status" value="1"/>
</dbReference>
<dbReference type="GO" id="GO:0044183">
    <property type="term" value="F:protein folding chaperone"/>
    <property type="evidence" value="ECO:0007669"/>
    <property type="project" value="TreeGrafter"/>
</dbReference>
<dbReference type="EMBL" id="MHMN01000044">
    <property type="protein sequence ID" value="OGZ27516.1"/>
    <property type="molecule type" value="Genomic_DNA"/>
</dbReference>
<dbReference type="HAMAP" id="MF_00303">
    <property type="entry name" value="Trigger_factor_Tig"/>
    <property type="match status" value="1"/>
</dbReference>
<dbReference type="GO" id="GO:0003755">
    <property type="term" value="F:peptidyl-prolyl cis-trans isomerase activity"/>
    <property type="evidence" value="ECO:0007669"/>
    <property type="project" value="UniProtKB-UniRule"/>
</dbReference>
<evidence type="ECO:0000256" key="6">
    <source>
        <dbReference type="ARBA" id="ARBA00023186"/>
    </source>
</evidence>
<evidence type="ECO:0000256" key="5">
    <source>
        <dbReference type="ARBA" id="ARBA00023110"/>
    </source>
</evidence>
<evidence type="ECO:0000259" key="12">
    <source>
        <dbReference type="Pfam" id="PF05698"/>
    </source>
</evidence>
<evidence type="ECO:0000256" key="3">
    <source>
        <dbReference type="ARBA" id="ARBA00013194"/>
    </source>
</evidence>
<evidence type="ECO:0000256" key="4">
    <source>
        <dbReference type="ARBA" id="ARBA00016902"/>
    </source>
</evidence>
<dbReference type="GO" id="GO:0051083">
    <property type="term" value="P:'de novo' cotranslational protein folding"/>
    <property type="evidence" value="ECO:0007669"/>
    <property type="project" value="TreeGrafter"/>
</dbReference>
<reference evidence="13 14" key="1">
    <citation type="journal article" date="2016" name="Nat. Commun.">
        <title>Thousands of microbial genomes shed light on interconnected biogeochemical processes in an aquifer system.</title>
        <authorList>
            <person name="Anantharaman K."/>
            <person name="Brown C.T."/>
            <person name="Hug L.A."/>
            <person name="Sharon I."/>
            <person name="Castelle C.J."/>
            <person name="Probst A.J."/>
            <person name="Thomas B.C."/>
            <person name="Singh A."/>
            <person name="Wilkins M.J."/>
            <person name="Karaoz U."/>
            <person name="Brodie E.L."/>
            <person name="Williams K.H."/>
            <person name="Hubbard S.S."/>
            <person name="Banfield J.F."/>
        </authorList>
    </citation>
    <scope>NUCLEOTIDE SEQUENCE [LARGE SCALE GENOMIC DNA]</scope>
</reference>
<comment type="function">
    <text evidence="9">Involved in protein export. Acts as a chaperone by maintaining the newly synthesized protein in an open conformation. Functions as a peptidyl-prolyl cis-trans isomerase.</text>
</comment>
<dbReference type="InterPro" id="IPR001179">
    <property type="entry name" value="PPIase_FKBP_dom"/>
</dbReference>
<keyword evidence="9" id="KW-0131">Cell cycle</keyword>
<keyword evidence="5 9" id="KW-0697">Rotamase</keyword>
<dbReference type="SUPFAM" id="SSF109998">
    <property type="entry name" value="Triger factor/SurA peptide-binding domain-like"/>
    <property type="match status" value="1"/>
</dbReference>
<accession>A0A1G2ENZ5</accession>
<dbReference type="GO" id="GO:0051301">
    <property type="term" value="P:cell division"/>
    <property type="evidence" value="ECO:0007669"/>
    <property type="project" value="UniProtKB-KW"/>
</dbReference>
<evidence type="ECO:0000256" key="7">
    <source>
        <dbReference type="ARBA" id="ARBA00023235"/>
    </source>
</evidence>
<dbReference type="InterPro" id="IPR027304">
    <property type="entry name" value="Trigger_fact/SurA_dom_sf"/>
</dbReference>
<dbReference type="InterPro" id="IPR008881">
    <property type="entry name" value="Trigger_fac_ribosome-bd_bac"/>
</dbReference>
<dbReference type="Proteomes" id="UP000176326">
    <property type="component" value="Unassembled WGS sequence"/>
</dbReference>
<dbReference type="Gene3D" id="1.10.3120.10">
    <property type="entry name" value="Trigger factor, C-terminal domain"/>
    <property type="match status" value="1"/>
</dbReference>
<evidence type="ECO:0000259" key="11">
    <source>
        <dbReference type="Pfam" id="PF05697"/>
    </source>
</evidence>